<accession>A0A9N8E9U8</accession>
<reference evidence="2" key="1">
    <citation type="submission" date="2020-06" db="EMBL/GenBank/DDBJ databases">
        <authorList>
            <consortium name="Plant Systems Biology data submission"/>
        </authorList>
    </citation>
    <scope>NUCLEOTIDE SEQUENCE</scope>
    <source>
        <strain evidence="2">D6</strain>
    </source>
</reference>
<keyword evidence="3" id="KW-1185">Reference proteome</keyword>
<feature type="compositionally biased region" description="Polar residues" evidence="1">
    <location>
        <begin position="9"/>
        <end position="20"/>
    </location>
</feature>
<dbReference type="Proteomes" id="UP001153069">
    <property type="component" value="Unassembled WGS sequence"/>
</dbReference>
<dbReference type="EMBL" id="CAICTM010000814">
    <property type="protein sequence ID" value="CAB9516918.1"/>
    <property type="molecule type" value="Genomic_DNA"/>
</dbReference>
<evidence type="ECO:0000256" key="1">
    <source>
        <dbReference type="SAM" id="MobiDB-lite"/>
    </source>
</evidence>
<protein>
    <submittedName>
        <fullName evidence="2">Uncharacterized protein</fullName>
    </submittedName>
</protein>
<evidence type="ECO:0000313" key="2">
    <source>
        <dbReference type="EMBL" id="CAB9516918.1"/>
    </source>
</evidence>
<organism evidence="2 3">
    <name type="scientific">Seminavis robusta</name>
    <dbReference type="NCBI Taxonomy" id="568900"/>
    <lineage>
        <taxon>Eukaryota</taxon>
        <taxon>Sar</taxon>
        <taxon>Stramenopiles</taxon>
        <taxon>Ochrophyta</taxon>
        <taxon>Bacillariophyta</taxon>
        <taxon>Bacillariophyceae</taxon>
        <taxon>Bacillariophycidae</taxon>
        <taxon>Naviculales</taxon>
        <taxon>Naviculaceae</taxon>
        <taxon>Seminavis</taxon>
    </lineage>
</organism>
<name>A0A9N8E9U8_9STRA</name>
<feature type="region of interest" description="Disordered" evidence="1">
    <location>
        <begin position="1"/>
        <end position="40"/>
    </location>
</feature>
<dbReference type="AlphaFoldDB" id="A0A9N8E9U8"/>
<evidence type="ECO:0000313" key="3">
    <source>
        <dbReference type="Proteomes" id="UP001153069"/>
    </source>
</evidence>
<comment type="caution">
    <text evidence="2">The sequence shown here is derived from an EMBL/GenBank/DDBJ whole genome shotgun (WGS) entry which is preliminary data.</text>
</comment>
<sequence>MDSSEENKQQSTADMESAKSNNKEQRPANMESAESKDSADEASTLIYGLKIDTAATEVTAAPSDVSSLPPTPATPAPEREVNPKFLCGGDFVFTVVAATTTEPECIEAATIAFLFCHDGKKYGMTVGHLKPSTRGSILRFLLLQQTKLWLSKLDMWWLFRSSPIL</sequence>
<feature type="region of interest" description="Disordered" evidence="1">
    <location>
        <begin position="59"/>
        <end position="79"/>
    </location>
</feature>
<gene>
    <name evidence="2" type="ORF">SEMRO_815_G206530.1</name>
</gene>
<proteinExistence type="predicted"/>